<dbReference type="SUPFAM" id="SSF63829">
    <property type="entry name" value="Calcium-dependent phosphotriesterase"/>
    <property type="match status" value="1"/>
</dbReference>
<evidence type="ECO:0000259" key="10">
    <source>
        <dbReference type="Pfam" id="PF10647"/>
    </source>
</evidence>
<proteinExistence type="inferred from homology"/>
<feature type="chain" id="PRO_5039031973" description="Lipoprotein LpqB" evidence="8">
    <location>
        <begin position="22"/>
        <end position="586"/>
    </location>
</feature>
<keyword evidence="2 6" id="KW-0732">Signal</keyword>
<protein>
    <recommendedName>
        <fullName evidence="6">Lipoprotein LpqB</fullName>
    </recommendedName>
</protein>
<evidence type="ECO:0000256" key="4">
    <source>
        <dbReference type="ARBA" id="ARBA00023139"/>
    </source>
</evidence>
<feature type="signal peptide" evidence="8">
    <location>
        <begin position="1"/>
        <end position="21"/>
    </location>
</feature>
<comment type="similarity">
    <text evidence="6">Belongs to the LpqB lipoprotein family.</text>
</comment>
<dbReference type="OrthoDB" id="3226781at2"/>
<dbReference type="InterPro" id="IPR059026">
    <property type="entry name" value="LpqB_N"/>
</dbReference>
<evidence type="ECO:0000256" key="5">
    <source>
        <dbReference type="ARBA" id="ARBA00023288"/>
    </source>
</evidence>
<feature type="domain" description="GerMN" evidence="9">
    <location>
        <begin position="177"/>
        <end position="287"/>
    </location>
</feature>
<keyword evidence="3 6" id="KW-0472">Membrane</keyword>
<name>A0A1L7CWG0_9CORY</name>
<feature type="region of interest" description="Disordered" evidence="7">
    <location>
        <begin position="31"/>
        <end position="54"/>
    </location>
</feature>
<dbReference type="HAMAP" id="MF_01373">
    <property type="entry name" value="LpqB_lipoprot"/>
    <property type="match status" value="1"/>
</dbReference>
<gene>
    <name evidence="6" type="primary">lpqB</name>
    <name evidence="12" type="ORF">CSPHI_02680</name>
</gene>
<evidence type="ECO:0000256" key="6">
    <source>
        <dbReference type="HAMAP-Rule" id="MF_01373"/>
    </source>
</evidence>
<feature type="domain" description="Lipoprotein LpqB C-terminal" evidence="10">
    <location>
        <begin position="323"/>
        <end position="584"/>
    </location>
</feature>
<sequence>MTRGPAARMTAALAAAALAFAGCTTMPTESAPQALRSYEERSQNMEIPEPRPDTAPDVVLRDFIAAMAHPADDYAAARAFLTGDIAGSWNPRRRSLIVEGVNVISDGDAPDGREVYTASGAVVGQLGDGGAYEQAEGTWRGEIAMVRDRTGQWRISALPDGIVMERQSFVDTHVARNLYFVDPTGNHLVPDRRWIYRGTDDGAAALLDLLRRGPRPQLARGVTSPLPASTTIEVGAIDAGPGMAIRYRGAGVAGADLELLLTAQAVWTLADAGLRGPWTIEVDGRPVLDRAEVAWTRDSPELKPFDPQRGPADRSALRVLGNGALYAIREDGAEIAESPWGAGEPYLVSAAMGIDTTGEEIYAAVARGEGATAKRSTLYLGRPGQRAARPLTGQTLTRPSWSPGAAAVWTVVDGGQVRRVGRFGDSGALTAERVDIRALEPFAGEISELRIDPMGTQAAMIIEGRLVLATIVQNEGAPWALVTPREIRLPEGTVPVSLAWAPDSTILVGAWGAEAPIWRVQPDGSSNYMLPKVNLTAPIAVVAASSTRIYALDENALMELIDDQGDQQFWRPVPKVSGRAAPVTAE</sequence>
<evidence type="ECO:0000256" key="1">
    <source>
        <dbReference type="ARBA" id="ARBA00022475"/>
    </source>
</evidence>
<dbReference type="InterPro" id="IPR023959">
    <property type="entry name" value="LpqB"/>
</dbReference>
<evidence type="ECO:0000313" key="12">
    <source>
        <dbReference type="EMBL" id="APT90158.1"/>
    </source>
</evidence>
<accession>A0A1L7CWG0</accession>
<dbReference type="EMBL" id="CP009248">
    <property type="protein sequence ID" value="APT90158.1"/>
    <property type="molecule type" value="Genomic_DNA"/>
</dbReference>
<feature type="compositionally biased region" description="Basic and acidic residues" evidence="7">
    <location>
        <begin position="37"/>
        <end position="54"/>
    </location>
</feature>
<feature type="domain" description="Lipoprotein LpqB N-terminal" evidence="11">
    <location>
        <begin position="49"/>
        <end position="169"/>
    </location>
</feature>
<evidence type="ECO:0000256" key="7">
    <source>
        <dbReference type="SAM" id="MobiDB-lite"/>
    </source>
</evidence>
<dbReference type="STRING" id="1437874.CSPHI_02680"/>
<evidence type="ECO:0000256" key="2">
    <source>
        <dbReference type="ARBA" id="ARBA00022729"/>
    </source>
</evidence>
<keyword evidence="4 6" id="KW-0564">Palmitate</keyword>
<dbReference type="InterPro" id="IPR019606">
    <property type="entry name" value="GerMN"/>
</dbReference>
<dbReference type="Proteomes" id="UP000185469">
    <property type="component" value="Chromosome"/>
</dbReference>
<dbReference type="Pfam" id="PF10647">
    <property type="entry name" value="Gmad1"/>
    <property type="match status" value="1"/>
</dbReference>
<keyword evidence="13" id="KW-1185">Reference proteome</keyword>
<dbReference type="Pfam" id="PF25976">
    <property type="entry name" value="LpqB_N"/>
    <property type="match status" value="1"/>
</dbReference>
<reference evidence="12 13" key="1">
    <citation type="submission" date="2014-08" db="EMBL/GenBank/DDBJ databases">
        <title>Complete genome sequence of Corynebacterium sphenisci CECT 5990(T) (=DSM 44792(T)), isolated from healthy wild penguins.</title>
        <authorList>
            <person name="Ruckert C."/>
            <person name="Albersmeier A."/>
            <person name="Winkler A."/>
            <person name="Kalinowski J."/>
        </authorList>
    </citation>
    <scope>NUCLEOTIDE SEQUENCE [LARGE SCALE GENOMIC DNA]</scope>
    <source>
        <strain evidence="12 13">DSM 44792</strain>
    </source>
</reference>
<dbReference type="RefSeq" id="WP_084210196.1">
    <property type="nucleotide sequence ID" value="NZ_CP009248.1"/>
</dbReference>
<evidence type="ECO:0000259" key="9">
    <source>
        <dbReference type="Pfam" id="PF10646"/>
    </source>
</evidence>
<evidence type="ECO:0000256" key="8">
    <source>
        <dbReference type="SAM" id="SignalP"/>
    </source>
</evidence>
<keyword evidence="5 6" id="KW-0449">Lipoprotein</keyword>
<dbReference type="Pfam" id="PF10646">
    <property type="entry name" value="Germane"/>
    <property type="match status" value="1"/>
</dbReference>
<evidence type="ECO:0000259" key="11">
    <source>
        <dbReference type="Pfam" id="PF25976"/>
    </source>
</evidence>
<evidence type="ECO:0000313" key="13">
    <source>
        <dbReference type="Proteomes" id="UP000185469"/>
    </source>
</evidence>
<dbReference type="AlphaFoldDB" id="A0A1L7CWG0"/>
<evidence type="ECO:0000256" key="3">
    <source>
        <dbReference type="ARBA" id="ARBA00023136"/>
    </source>
</evidence>
<dbReference type="InterPro" id="IPR018910">
    <property type="entry name" value="LpqB_C"/>
</dbReference>
<comment type="subcellular location">
    <subcellularLocation>
        <location evidence="6">Cell membrane</location>
        <topology evidence="6">Lipid-anchor</topology>
    </subcellularLocation>
</comment>
<dbReference type="PROSITE" id="PS51257">
    <property type="entry name" value="PROKAR_LIPOPROTEIN"/>
    <property type="match status" value="1"/>
</dbReference>
<keyword evidence="1 6" id="KW-1003">Cell membrane</keyword>
<organism evidence="12 13">
    <name type="scientific">Corynebacterium sphenisci DSM 44792</name>
    <dbReference type="NCBI Taxonomy" id="1437874"/>
    <lineage>
        <taxon>Bacteria</taxon>
        <taxon>Bacillati</taxon>
        <taxon>Actinomycetota</taxon>
        <taxon>Actinomycetes</taxon>
        <taxon>Mycobacteriales</taxon>
        <taxon>Corynebacteriaceae</taxon>
        <taxon>Corynebacterium</taxon>
    </lineage>
</organism>
<dbReference type="GO" id="GO:0005886">
    <property type="term" value="C:plasma membrane"/>
    <property type="evidence" value="ECO:0007669"/>
    <property type="project" value="UniProtKB-SubCell"/>
</dbReference>
<dbReference type="KEGG" id="csph:CSPHI_02680"/>